<feature type="transmembrane region" description="Helical" evidence="9">
    <location>
        <begin position="157"/>
        <end position="177"/>
    </location>
</feature>
<evidence type="ECO:0000256" key="3">
    <source>
        <dbReference type="ARBA" id="ARBA00022553"/>
    </source>
</evidence>
<feature type="transmembrane region" description="Helical" evidence="9">
    <location>
        <begin position="48"/>
        <end position="68"/>
    </location>
</feature>
<dbReference type="InterPro" id="IPR050482">
    <property type="entry name" value="Sensor_HK_TwoCompSys"/>
</dbReference>
<keyword evidence="9" id="KW-0812">Transmembrane</keyword>
<dbReference type="InterPro" id="IPR003594">
    <property type="entry name" value="HATPase_dom"/>
</dbReference>
<evidence type="ECO:0000256" key="5">
    <source>
        <dbReference type="ARBA" id="ARBA00022741"/>
    </source>
</evidence>
<keyword evidence="9" id="KW-0472">Membrane</keyword>
<dbReference type="OrthoDB" id="227596at2"/>
<dbReference type="CDD" id="cd16917">
    <property type="entry name" value="HATPase_UhpB-NarQ-NarX-like"/>
    <property type="match status" value="1"/>
</dbReference>
<dbReference type="GO" id="GO:0000155">
    <property type="term" value="F:phosphorelay sensor kinase activity"/>
    <property type="evidence" value="ECO:0007669"/>
    <property type="project" value="InterPro"/>
</dbReference>
<sequence length="577" mass="59803">MVSTATRLVERATAAARWLGPPGIVLLAALLVDLAIILPAAVDETGPVLRDLLFLPGVLAISGCALWARTQPLAAAFAGAATMMVSTVVVRLGDIPAYSTVLANVSFAETVAGFELVYLCVRGVRGGAAFVAVTMLVISGLGAVLGRDMTGGDGYAVLRSGIFGLVMLIVAVAVGFVGRSPDRKSDDNVITRLARAQWPLMGVMSLLLFFEVTNQVGRGLVGIPLAMCSVAAAVLAIAASRWRLPAAVLLAGTFLVVGATVYLFGLGRTSATIPGSLPLTAVAAGIAVTIFLIRYESPPRAWGGIAAMSFGVAVAVIANRTFRGDIQSLFIGACMLLGMAVAFGLFLKSRDSERKQVVKSAVAGAQTSERMALARELHDVVAHHVTGIVVQAQAAKVVAAQNPGAALEALERIELAGTEAMTAMRRLVRSMRGDAPIGSTEFSEQATMDLAADLRKLVDQASHGVPTEVELDLPPGLPQEVSRSALRLVQEALTNVGKHATGASLAHVSVRTAGDLLYIRVHDDGSTGSANPPGGSGGYGLVGMRERVALLNGRLEAGPSPEGGWLVEAWLPLEGAE</sequence>
<comment type="catalytic activity">
    <reaction evidence="1">
        <text>ATP + protein L-histidine = ADP + protein N-phospho-L-histidine.</text>
        <dbReference type="EC" id="2.7.13.3"/>
    </reaction>
</comment>
<dbReference type="GO" id="GO:0046983">
    <property type="term" value="F:protein dimerization activity"/>
    <property type="evidence" value="ECO:0007669"/>
    <property type="project" value="InterPro"/>
</dbReference>
<proteinExistence type="predicted"/>
<evidence type="ECO:0000259" key="11">
    <source>
        <dbReference type="Pfam" id="PF07730"/>
    </source>
</evidence>
<feature type="transmembrane region" description="Helical" evidence="9">
    <location>
        <begin position="277"/>
        <end position="295"/>
    </location>
</feature>
<dbReference type="Proteomes" id="UP000292003">
    <property type="component" value="Unassembled WGS sequence"/>
</dbReference>
<reference evidence="12 13" key="1">
    <citation type="submission" date="2019-02" db="EMBL/GenBank/DDBJ databases">
        <title>Draft genome sequence of Amycolatopsis sp. 8-3EHSu isolated from roots of Suaeda maritima.</title>
        <authorList>
            <person name="Duangmal K."/>
            <person name="Chantavorakit T."/>
        </authorList>
    </citation>
    <scope>NUCLEOTIDE SEQUENCE [LARGE SCALE GENOMIC DNA]</scope>
    <source>
        <strain evidence="12 13">8-3EHSu</strain>
    </source>
</reference>
<dbReference type="Pfam" id="PF02518">
    <property type="entry name" value="HATPase_c"/>
    <property type="match status" value="1"/>
</dbReference>
<evidence type="ECO:0000256" key="6">
    <source>
        <dbReference type="ARBA" id="ARBA00022777"/>
    </source>
</evidence>
<dbReference type="InterPro" id="IPR036890">
    <property type="entry name" value="HATPase_C_sf"/>
</dbReference>
<organism evidence="12 13">
    <name type="scientific">Amycolatopsis suaedae</name>
    <dbReference type="NCBI Taxonomy" id="2510978"/>
    <lineage>
        <taxon>Bacteria</taxon>
        <taxon>Bacillati</taxon>
        <taxon>Actinomycetota</taxon>
        <taxon>Actinomycetes</taxon>
        <taxon>Pseudonocardiales</taxon>
        <taxon>Pseudonocardiaceae</taxon>
        <taxon>Amycolatopsis</taxon>
    </lineage>
</organism>
<keyword evidence="6 12" id="KW-0418">Kinase</keyword>
<accession>A0A4Q7JF71</accession>
<dbReference type="GO" id="GO:0016020">
    <property type="term" value="C:membrane"/>
    <property type="evidence" value="ECO:0007669"/>
    <property type="project" value="InterPro"/>
</dbReference>
<dbReference type="AlphaFoldDB" id="A0A4Q7JF71"/>
<dbReference type="Gene3D" id="1.20.5.1930">
    <property type="match status" value="1"/>
</dbReference>
<dbReference type="GO" id="GO:0005524">
    <property type="term" value="F:ATP binding"/>
    <property type="evidence" value="ECO:0007669"/>
    <property type="project" value="UniProtKB-KW"/>
</dbReference>
<evidence type="ECO:0000256" key="4">
    <source>
        <dbReference type="ARBA" id="ARBA00022679"/>
    </source>
</evidence>
<evidence type="ECO:0000256" key="9">
    <source>
        <dbReference type="SAM" id="Phobius"/>
    </source>
</evidence>
<evidence type="ECO:0000256" key="2">
    <source>
        <dbReference type="ARBA" id="ARBA00012438"/>
    </source>
</evidence>
<feature type="domain" description="Histidine kinase/HSP90-like ATPase" evidence="10">
    <location>
        <begin position="484"/>
        <end position="574"/>
    </location>
</feature>
<evidence type="ECO:0000313" key="12">
    <source>
        <dbReference type="EMBL" id="RZQ65443.1"/>
    </source>
</evidence>
<keyword evidence="3" id="KW-0597">Phosphoprotein</keyword>
<keyword evidence="13" id="KW-1185">Reference proteome</keyword>
<comment type="caution">
    <text evidence="12">The sequence shown here is derived from an EMBL/GenBank/DDBJ whole genome shotgun (WGS) entry which is preliminary data.</text>
</comment>
<feature type="transmembrane region" description="Helical" evidence="9">
    <location>
        <begin position="216"/>
        <end position="239"/>
    </location>
</feature>
<name>A0A4Q7JF71_9PSEU</name>
<evidence type="ECO:0000256" key="7">
    <source>
        <dbReference type="ARBA" id="ARBA00022840"/>
    </source>
</evidence>
<evidence type="ECO:0000259" key="10">
    <source>
        <dbReference type="Pfam" id="PF02518"/>
    </source>
</evidence>
<feature type="transmembrane region" description="Helical" evidence="9">
    <location>
        <begin position="98"/>
        <end position="121"/>
    </location>
</feature>
<dbReference type="EC" id="2.7.13.3" evidence="2"/>
<feature type="transmembrane region" description="Helical" evidence="9">
    <location>
        <begin position="73"/>
        <end position="92"/>
    </location>
</feature>
<dbReference type="EMBL" id="SFCC01000002">
    <property type="protein sequence ID" value="RZQ65443.1"/>
    <property type="molecule type" value="Genomic_DNA"/>
</dbReference>
<feature type="transmembrane region" description="Helical" evidence="9">
    <location>
        <begin position="128"/>
        <end position="145"/>
    </location>
</feature>
<evidence type="ECO:0000313" key="13">
    <source>
        <dbReference type="Proteomes" id="UP000292003"/>
    </source>
</evidence>
<dbReference type="Pfam" id="PF07730">
    <property type="entry name" value="HisKA_3"/>
    <property type="match status" value="1"/>
</dbReference>
<gene>
    <name evidence="12" type="ORF">EWH70_04030</name>
</gene>
<keyword evidence="4" id="KW-0808">Transferase</keyword>
<dbReference type="InterPro" id="IPR011712">
    <property type="entry name" value="Sig_transdc_His_kin_sub3_dim/P"/>
</dbReference>
<dbReference type="PANTHER" id="PTHR24421:SF10">
    <property type="entry name" value="NITRATE_NITRITE SENSOR PROTEIN NARQ"/>
    <property type="match status" value="1"/>
</dbReference>
<dbReference type="SUPFAM" id="SSF55874">
    <property type="entry name" value="ATPase domain of HSP90 chaperone/DNA topoisomerase II/histidine kinase"/>
    <property type="match status" value="1"/>
</dbReference>
<evidence type="ECO:0000256" key="1">
    <source>
        <dbReference type="ARBA" id="ARBA00000085"/>
    </source>
</evidence>
<evidence type="ECO:0000256" key="8">
    <source>
        <dbReference type="ARBA" id="ARBA00023012"/>
    </source>
</evidence>
<keyword evidence="9" id="KW-1133">Transmembrane helix</keyword>
<feature type="transmembrane region" description="Helical" evidence="9">
    <location>
        <begin position="21"/>
        <end position="42"/>
    </location>
</feature>
<feature type="transmembrane region" description="Helical" evidence="9">
    <location>
        <begin position="328"/>
        <end position="347"/>
    </location>
</feature>
<feature type="transmembrane region" description="Helical" evidence="9">
    <location>
        <begin position="246"/>
        <end position="265"/>
    </location>
</feature>
<protein>
    <recommendedName>
        <fullName evidence="2">histidine kinase</fullName>
        <ecNumber evidence="2">2.7.13.3</ecNumber>
    </recommendedName>
</protein>
<feature type="domain" description="Signal transduction histidine kinase subgroup 3 dimerisation and phosphoacceptor" evidence="11">
    <location>
        <begin position="369"/>
        <end position="433"/>
    </location>
</feature>
<feature type="transmembrane region" description="Helical" evidence="9">
    <location>
        <begin position="302"/>
        <end position="322"/>
    </location>
</feature>
<keyword evidence="7" id="KW-0067">ATP-binding</keyword>
<dbReference type="PANTHER" id="PTHR24421">
    <property type="entry name" value="NITRATE/NITRITE SENSOR PROTEIN NARX-RELATED"/>
    <property type="match status" value="1"/>
</dbReference>
<keyword evidence="8" id="KW-0902">Two-component regulatory system</keyword>
<dbReference type="Gene3D" id="3.30.565.10">
    <property type="entry name" value="Histidine kinase-like ATPase, C-terminal domain"/>
    <property type="match status" value="1"/>
</dbReference>
<keyword evidence="5" id="KW-0547">Nucleotide-binding</keyword>